<dbReference type="SUPFAM" id="SSF52540">
    <property type="entry name" value="P-loop containing nucleoside triphosphate hydrolases"/>
    <property type="match status" value="1"/>
</dbReference>
<evidence type="ECO:0000259" key="6">
    <source>
        <dbReference type="Pfam" id="PF13086"/>
    </source>
</evidence>
<evidence type="ECO:0000313" key="8">
    <source>
        <dbReference type="EMBL" id="KAI3847426.1"/>
    </source>
</evidence>
<keyword evidence="2" id="KW-0378">Hydrolase</keyword>
<evidence type="ECO:0000256" key="2">
    <source>
        <dbReference type="ARBA" id="ARBA00022801"/>
    </source>
</evidence>
<dbReference type="GO" id="GO:0005524">
    <property type="term" value="F:ATP binding"/>
    <property type="evidence" value="ECO:0007669"/>
    <property type="project" value="UniProtKB-KW"/>
</dbReference>
<gene>
    <name evidence="8" type="ORF">MKW98_032752</name>
</gene>
<evidence type="ECO:0000313" key="9">
    <source>
        <dbReference type="Proteomes" id="UP001202328"/>
    </source>
</evidence>
<dbReference type="AlphaFoldDB" id="A0AAD4RZ50"/>
<protein>
    <submittedName>
        <fullName evidence="8">Uncharacterized protein</fullName>
    </submittedName>
</protein>
<dbReference type="InterPro" id="IPR045055">
    <property type="entry name" value="DNA2/NAM7-like"/>
</dbReference>
<evidence type="ECO:0000256" key="5">
    <source>
        <dbReference type="SAM" id="MobiDB-lite"/>
    </source>
</evidence>
<feature type="region of interest" description="Disordered" evidence="5">
    <location>
        <begin position="880"/>
        <end position="905"/>
    </location>
</feature>
<evidence type="ECO:0000256" key="1">
    <source>
        <dbReference type="ARBA" id="ARBA00022741"/>
    </source>
</evidence>
<dbReference type="Gene3D" id="3.40.50.300">
    <property type="entry name" value="P-loop containing nucleotide triphosphate hydrolases"/>
    <property type="match status" value="2"/>
</dbReference>
<dbReference type="InterPro" id="IPR027417">
    <property type="entry name" value="P-loop_NTPase"/>
</dbReference>
<proteinExistence type="predicted"/>
<dbReference type="PANTHER" id="PTHR10887">
    <property type="entry name" value="DNA2/NAM7 HELICASE FAMILY"/>
    <property type="match status" value="1"/>
</dbReference>
<dbReference type="PANTHER" id="PTHR10887:SF522">
    <property type="entry name" value="P-LOOP CONTAINING NUCLEOSIDE TRIPHOSPHATE HYDROLASES SUPERFAMILY PROTEIN"/>
    <property type="match status" value="1"/>
</dbReference>
<dbReference type="InterPro" id="IPR041679">
    <property type="entry name" value="DNA2/NAM7-like_C"/>
</dbReference>
<evidence type="ECO:0000259" key="7">
    <source>
        <dbReference type="Pfam" id="PF13087"/>
    </source>
</evidence>
<dbReference type="InterPro" id="IPR047187">
    <property type="entry name" value="SF1_C_Upf1"/>
</dbReference>
<sequence length="905" mass="101748">MAAFSSKKIGEETRELSSLVTELFSWSLDDIFNHDLYKTKVTKIPETFSSVDQYLNSFRNPLLEETRADLSSNMKNLYPAPKCKIVSVEKHKDYKTPTNLIYKMVLSDADSDSDTDTETDGKSKKDAYNYKPQSSDLIAFSDVRPEHVKDFTRISYIPAIILNVEDDTTKPYFVEVITSKPIMVERQKGSRQRLISNLSNKERLISNPLFGVYLINMTTNLRIWRALSGTKNANIIKGVLLANSQIGNDCELCSQQEAELMLSNGLELDSFGLNESQLHAVLNSIATSSCDHKNSVKLIWGPPGTGKTKTIGVLLSALLKLKCKTLTCAPTNTAVVEVTTRLMSIVKPTLESNNHGLGDIVISGNAERMKINDKDHDLRHVFLDYRCRKLGKCFGQKGWGFQLRSMIILLEETYEQYILNQETEKESDEINNSSEEVLIQEFRKSLKQRFHPIKKSMKESIVSICSHMPTSFVSTTLVNKMYTTLNLLKDFQILLQNGSFSSQEIKEIFSTGEIIDFSDTTTSASLFCTIRIECLESLRSLEECMLPCYLMDEASIKDFCLQNACLIFCTASSSANLSEIVGLKLVVVDEAAQLKECESAIPLQLPDVQHAILIGDELQLPAMVQSKISENAGFGRSLFERLASLKHDKHLLNVQYRMHPSISAFPNEQFYNRQILDASNVKQRSYSKKFLQGSMYGPFSFVNISYGKEEFNDKHSLKNLVEVAVISEIIENLYKDTIANGYTLSVGVISPYKAQVYALVDKLGNKFKAHSNFSVSVRSVDGFQGAEEDIIIMSTVRSNANGSVGFLSNHQRTNVALTRARYCLWVFGNGRTLMDSDSVWSKLVCSAKDRGCYFNVDEDKMLSKVATDASMTRLASLSLGERNNRSSSRQKKTQGFWCSSSKKKW</sequence>
<organism evidence="8 9">
    <name type="scientific">Papaver atlanticum</name>
    <dbReference type="NCBI Taxonomy" id="357466"/>
    <lineage>
        <taxon>Eukaryota</taxon>
        <taxon>Viridiplantae</taxon>
        <taxon>Streptophyta</taxon>
        <taxon>Embryophyta</taxon>
        <taxon>Tracheophyta</taxon>
        <taxon>Spermatophyta</taxon>
        <taxon>Magnoliopsida</taxon>
        <taxon>Ranunculales</taxon>
        <taxon>Papaveraceae</taxon>
        <taxon>Papaveroideae</taxon>
        <taxon>Papaver</taxon>
    </lineage>
</organism>
<keyword evidence="4" id="KW-0067">ATP-binding</keyword>
<dbReference type="CDD" id="cd18808">
    <property type="entry name" value="SF1_C_Upf1"/>
    <property type="match status" value="1"/>
</dbReference>
<name>A0AAD4RZ50_9MAGN</name>
<dbReference type="Proteomes" id="UP001202328">
    <property type="component" value="Unassembled WGS sequence"/>
</dbReference>
<feature type="domain" description="DNA2/NAM7 helicase-like C-terminal" evidence="7">
    <location>
        <begin position="635"/>
        <end position="829"/>
    </location>
</feature>
<dbReference type="FunFam" id="3.40.50.300:FF:000326">
    <property type="entry name" value="P-loop containing nucleoside triphosphate hydrolase"/>
    <property type="match status" value="1"/>
</dbReference>
<reference evidence="8" key="1">
    <citation type="submission" date="2022-04" db="EMBL/GenBank/DDBJ databases">
        <title>A functionally conserved STORR gene fusion in Papaver species that diverged 16.8 million years ago.</title>
        <authorList>
            <person name="Catania T."/>
        </authorList>
    </citation>
    <scope>NUCLEOTIDE SEQUENCE</scope>
    <source>
        <strain evidence="8">S-188037</strain>
    </source>
</reference>
<dbReference type="InterPro" id="IPR041677">
    <property type="entry name" value="DNA2/NAM7_AAA_11"/>
</dbReference>
<dbReference type="GO" id="GO:0004386">
    <property type="term" value="F:helicase activity"/>
    <property type="evidence" value="ECO:0007669"/>
    <property type="project" value="UniProtKB-KW"/>
</dbReference>
<dbReference type="EMBL" id="JAJJMB010016409">
    <property type="protein sequence ID" value="KAI3847426.1"/>
    <property type="molecule type" value="Genomic_DNA"/>
</dbReference>
<comment type="caution">
    <text evidence="8">The sequence shown here is derived from an EMBL/GenBank/DDBJ whole genome shotgun (WGS) entry which is preliminary data.</text>
</comment>
<dbReference type="Pfam" id="PF13086">
    <property type="entry name" value="AAA_11"/>
    <property type="match status" value="1"/>
</dbReference>
<dbReference type="GO" id="GO:0016787">
    <property type="term" value="F:hydrolase activity"/>
    <property type="evidence" value="ECO:0007669"/>
    <property type="project" value="UniProtKB-KW"/>
</dbReference>
<feature type="domain" description="DNA2/NAM7 helicase helicase" evidence="6">
    <location>
        <begin position="273"/>
        <end position="627"/>
    </location>
</feature>
<feature type="compositionally biased region" description="Polar residues" evidence="5">
    <location>
        <begin position="896"/>
        <end position="905"/>
    </location>
</feature>
<keyword evidence="1" id="KW-0547">Nucleotide-binding</keyword>
<evidence type="ECO:0000256" key="4">
    <source>
        <dbReference type="ARBA" id="ARBA00022840"/>
    </source>
</evidence>
<evidence type="ECO:0000256" key="3">
    <source>
        <dbReference type="ARBA" id="ARBA00022806"/>
    </source>
</evidence>
<keyword evidence="9" id="KW-1185">Reference proteome</keyword>
<accession>A0AAD4RZ50</accession>
<dbReference type="GO" id="GO:0005694">
    <property type="term" value="C:chromosome"/>
    <property type="evidence" value="ECO:0007669"/>
    <property type="project" value="UniProtKB-ARBA"/>
</dbReference>
<keyword evidence="3" id="KW-0347">Helicase</keyword>
<dbReference type="Pfam" id="PF13087">
    <property type="entry name" value="AAA_12"/>
    <property type="match status" value="1"/>
</dbReference>